<gene>
    <name evidence="2" type="ORF">M9Y10_003509</name>
</gene>
<protein>
    <recommendedName>
        <fullName evidence="1">BTB domain-containing protein</fullName>
    </recommendedName>
</protein>
<proteinExistence type="predicted"/>
<dbReference type="Pfam" id="PF00651">
    <property type="entry name" value="BTB"/>
    <property type="match status" value="1"/>
</dbReference>
<keyword evidence="3" id="KW-1185">Reference proteome</keyword>
<name>A0ABR2JRH0_9EUKA</name>
<sequence length="345" mass="40495">MSQTIAVIYQNERYIVDQSQLKKASRIFHDLAKKKKNNNQNLVLKIRNTDFKSKNISDFLSLCQNKNIEIQKKNLEEICLIAKMFQADKIFDKYYNLIKNNNDSNNPNLEDKFEERNGNQCLILEEDTEYSSYITRNDSYESEYYNISEDIESNSDGKNNNDQNKKHRSVCYQIKADNPFMKSHRFYLMKDDKIIYMAKRKYDDIYIGEGDEVHIKDKHKENEHSAQIKRDNRGFNIVKTNDQEFKIKFIRFGEKNSMKVSFEHKGQKCNWSPLQAKDAACFNGEYDHVPAQSNKNIILQNARNHPTFILRKMSKNCFEAECHQNINPVIAFALAISEISGPIGF</sequence>
<evidence type="ECO:0000313" key="2">
    <source>
        <dbReference type="EMBL" id="KAK8880817.1"/>
    </source>
</evidence>
<dbReference type="Proteomes" id="UP001470230">
    <property type="component" value="Unassembled WGS sequence"/>
</dbReference>
<organism evidence="2 3">
    <name type="scientific">Tritrichomonas musculus</name>
    <dbReference type="NCBI Taxonomy" id="1915356"/>
    <lineage>
        <taxon>Eukaryota</taxon>
        <taxon>Metamonada</taxon>
        <taxon>Parabasalia</taxon>
        <taxon>Tritrichomonadida</taxon>
        <taxon>Tritrichomonadidae</taxon>
        <taxon>Tritrichomonas</taxon>
    </lineage>
</organism>
<dbReference type="InterPro" id="IPR000210">
    <property type="entry name" value="BTB/POZ_dom"/>
</dbReference>
<dbReference type="EMBL" id="JAPFFF010000010">
    <property type="protein sequence ID" value="KAK8880817.1"/>
    <property type="molecule type" value="Genomic_DNA"/>
</dbReference>
<accession>A0ABR2JRH0</accession>
<reference evidence="2 3" key="1">
    <citation type="submission" date="2024-04" db="EMBL/GenBank/DDBJ databases">
        <title>Tritrichomonas musculus Genome.</title>
        <authorList>
            <person name="Alves-Ferreira E."/>
            <person name="Grigg M."/>
            <person name="Lorenzi H."/>
            <person name="Galac M."/>
        </authorList>
    </citation>
    <scope>NUCLEOTIDE SEQUENCE [LARGE SCALE GENOMIC DNA]</scope>
    <source>
        <strain evidence="2 3">EAF2021</strain>
    </source>
</reference>
<comment type="caution">
    <text evidence="2">The sequence shown here is derived from an EMBL/GenBank/DDBJ whole genome shotgun (WGS) entry which is preliminary data.</text>
</comment>
<feature type="domain" description="BTB" evidence="1">
    <location>
        <begin position="10"/>
        <end position="101"/>
    </location>
</feature>
<evidence type="ECO:0000259" key="1">
    <source>
        <dbReference type="Pfam" id="PF00651"/>
    </source>
</evidence>
<evidence type="ECO:0000313" key="3">
    <source>
        <dbReference type="Proteomes" id="UP001470230"/>
    </source>
</evidence>